<evidence type="ECO:0000256" key="3">
    <source>
        <dbReference type="ARBA" id="ARBA00022692"/>
    </source>
</evidence>
<dbReference type="GO" id="GO:0006799">
    <property type="term" value="P:polyphosphate biosynthetic process"/>
    <property type="evidence" value="ECO:0007669"/>
    <property type="project" value="UniProtKB-ARBA"/>
</dbReference>
<dbReference type="GO" id="GO:0000329">
    <property type="term" value="C:fungal-type vacuole membrane"/>
    <property type="evidence" value="ECO:0007669"/>
    <property type="project" value="TreeGrafter"/>
</dbReference>
<feature type="compositionally biased region" description="Low complexity" evidence="6">
    <location>
        <begin position="45"/>
        <end position="59"/>
    </location>
</feature>
<keyword evidence="2" id="KW-0926">Vacuole</keyword>
<feature type="compositionally biased region" description="Basic and acidic residues" evidence="6">
    <location>
        <begin position="558"/>
        <end position="567"/>
    </location>
</feature>
<dbReference type="Pfam" id="PF09359">
    <property type="entry name" value="VTC"/>
    <property type="match status" value="1"/>
</dbReference>
<feature type="region of interest" description="Disordered" evidence="6">
    <location>
        <begin position="33"/>
        <end position="59"/>
    </location>
</feature>
<keyword evidence="5 7" id="KW-0472">Membrane</keyword>
<sequence>MKFGKELSEELERTPGWSQYYLNYSHLKALLKEDPVSDDEEENPSEAQASESSAGSAALRKAKKARTKLTEDEESAFIEGLEAENEKILAFHAQHKMHLSHLLSHLLELIESSPIPPDFRTIGEVEHGLSAATEEARRLGRYGRLNYTGFMKILKKHDKRGLYRISPTFVLRLEATSWFRDDLRDELVDLSRCYSRWKTVRGSSGSLGRLHQLAQGTPITSSAQPSGPPREGFVEQSLATLQVDERDEGLVRKTFKYWVHPNNITDLKILLLQYLPVLVFTDKTRSNDPDTAVLNVYLDDDDLSTYNDLATNLTDVSQVRIKWVGQAVPKPHQEVTLELQKSRDAAAREMPERLRLTIKEKYLSGFLDGSWSYADKIAKWRERNTHGSKEELDDLERNARLVQDLILSRRLRPVLRTAYKRTAFQVPGRDNVIASLDTEIKMLREDDFGGKERAGKSWIRKDVAWPYDLLAPGEGIRFDTGILEIRVVYPVGGHAPEWVRGLAGSGLVLETPSFSKYVHGVSQLLPSKCAVLPFWSSALETLDIRHPNRATWGLTAVEEDHHFRQSGDEDEDDDDDGEEDDEESDEEHTRTVSSTETSKPSSGTGASGQSGATTRTLGSTFSFQEWLRDVGQTTGLWAESPDASRAVLGKASIGPKRVAIPVRIEPKVYFANERTLLDWLSFSTVIGGLALGLLNFADPIGQTMGMLFTVVTLGIMWYAVGIYMWRLKKIQSRDPSPYDDRMGPALLVVCLFVCLFTNFYLRYKDVIVGDQP</sequence>
<evidence type="ECO:0000256" key="4">
    <source>
        <dbReference type="ARBA" id="ARBA00022989"/>
    </source>
</evidence>
<dbReference type="Gene3D" id="3.20.100.30">
    <property type="entry name" value="VTC, catalytic tunnel domain"/>
    <property type="match status" value="1"/>
</dbReference>
<evidence type="ECO:0000256" key="1">
    <source>
        <dbReference type="ARBA" id="ARBA00004128"/>
    </source>
</evidence>
<dbReference type="InterPro" id="IPR004331">
    <property type="entry name" value="SPX_dom"/>
</dbReference>
<feature type="transmembrane region" description="Helical" evidence="7">
    <location>
        <begin position="745"/>
        <end position="763"/>
    </location>
</feature>
<evidence type="ECO:0000259" key="8">
    <source>
        <dbReference type="PROSITE" id="PS51382"/>
    </source>
</evidence>
<evidence type="ECO:0000256" key="6">
    <source>
        <dbReference type="SAM" id="MobiDB-lite"/>
    </source>
</evidence>
<keyword evidence="4 7" id="KW-1133">Transmembrane helix</keyword>
<dbReference type="Pfam" id="PF03105">
    <property type="entry name" value="SPX"/>
    <property type="match status" value="1"/>
</dbReference>
<evidence type="ECO:0000256" key="2">
    <source>
        <dbReference type="ARBA" id="ARBA00022554"/>
    </source>
</evidence>
<dbReference type="STRING" id="1344416.A0A139AK22"/>
<dbReference type="PANTHER" id="PTHR46140">
    <property type="entry name" value="VACUOLAR TRANSPORTER CHAPERONE 1-RELATED"/>
    <property type="match status" value="1"/>
</dbReference>
<dbReference type="PROSITE" id="PS51382">
    <property type="entry name" value="SPX"/>
    <property type="match status" value="1"/>
</dbReference>
<keyword evidence="3 7" id="KW-0812">Transmembrane</keyword>
<accession>A0A139AK22</accession>
<evidence type="ECO:0000256" key="7">
    <source>
        <dbReference type="SAM" id="Phobius"/>
    </source>
</evidence>
<comment type="subcellular location">
    <subcellularLocation>
        <location evidence="1">Vacuole membrane</location>
        <topology evidence="1">Multi-pass membrane protein</topology>
    </subcellularLocation>
</comment>
<feature type="transmembrane region" description="Helical" evidence="7">
    <location>
        <begin position="704"/>
        <end position="725"/>
    </location>
</feature>
<feature type="transmembrane region" description="Helical" evidence="7">
    <location>
        <begin position="676"/>
        <end position="697"/>
    </location>
</feature>
<dbReference type="AlphaFoldDB" id="A0A139AK22"/>
<dbReference type="GO" id="GO:0033254">
    <property type="term" value="C:vacuolar transporter chaperone complex"/>
    <property type="evidence" value="ECO:0007669"/>
    <property type="project" value="TreeGrafter"/>
</dbReference>
<dbReference type="InterPro" id="IPR018966">
    <property type="entry name" value="VTC_domain"/>
</dbReference>
<dbReference type="OrthoDB" id="2243669at2759"/>
<organism evidence="9 10">
    <name type="scientific">Gonapodya prolifera (strain JEL478)</name>
    <name type="common">Monoblepharis prolifera</name>
    <dbReference type="NCBI Taxonomy" id="1344416"/>
    <lineage>
        <taxon>Eukaryota</taxon>
        <taxon>Fungi</taxon>
        <taxon>Fungi incertae sedis</taxon>
        <taxon>Chytridiomycota</taxon>
        <taxon>Chytridiomycota incertae sedis</taxon>
        <taxon>Monoblepharidomycetes</taxon>
        <taxon>Monoblepharidales</taxon>
        <taxon>Gonapodyaceae</taxon>
        <taxon>Gonapodya</taxon>
    </lineage>
</organism>
<feature type="compositionally biased region" description="Low complexity" evidence="6">
    <location>
        <begin position="601"/>
        <end position="614"/>
    </location>
</feature>
<reference evidence="9 10" key="1">
    <citation type="journal article" date="2015" name="Genome Biol. Evol.">
        <title>Phylogenomic analyses indicate that early fungi evolved digesting cell walls of algal ancestors of land plants.</title>
        <authorList>
            <person name="Chang Y."/>
            <person name="Wang S."/>
            <person name="Sekimoto S."/>
            <person name="Aerts A.L."/>
            <person name="Choi C."/>
            <person name="Clum A."/>
            <person name="LaButti K.M."/>
            <person name="Lindquist E.A."/>
            <person name="Yee Ngan C."/>
            <person name="Ohm R.A."/>
            <person name="Salamov A.A."/>
            <person name="Grigoriev I.V."/>
            <person name="Spatafora J.W."/>
            <person name="Berbee M.L."/>
        </authorList>
    </citation>
    <scope>NUCLEOTIDE SEQUENCE [LARGE SCALE GENOMIC DNA]</scope>
    <source>
        <strain evidence="9 10">JEL478</strain>
    </source>
</reference>
<dbReference type="PANTHER" id="PTHR46140:SF1">
    <property type="entry name" value="VACUOLAR TRANSPORTER CHAPERONE COMPLEX SUBUNIT 4-RELATED"/>
    <property type="match status" value="1"/>
</dbReference>
<dbReference type="Pfam" id="PF02656">
    <property type="entry name" value="DUF202"/>
    <property type="match status" value="1"/>
</dbReference>
<protein>
    <submittedName>
        <fullName evidence="9">SPX-domain-containing protein</fullName>
    </submittedName>
</protein>
<keyword evidence="10" id="KW-1185">Reference proteome</keyword>
<proteinExistence type="predicted"/>
<dbReference type="InterPro" id="IPR042267">
    <property type="entry name" value="VTC_sf"/>
</dbReference>
<feature type="compositionally biased region" description="Polar residues" evidence="6">
    <location>
        <begin position="591"/>
        <end position="600"/>
    </location>
</feature>
<dbReference type="InterPro" id="IPR003807">
    <property type="entry name" value="DUF202"/>
</dbReference>
<feature type="domain" description="SPX" evidence="8">
    <location>
        <begin position="1"/>
        <end position="171"/>
    </location>
</feature>
<feature type="region of interest" description="Disordered" evidence="6">
    <location>
        <begin position="556"/>
        <end position="614"/>
    </location>
</feature>
<name>A0A139AK22_GONPJ</name>
<evidence type="ECO:0000313" key="9">
    <source>
        <dbReference type="EMBL" id="KXS16853.1"/>
    </source>
</evidence>
<dbReference type="Proteomes" id="UP000070544">
    <property type="component" value="Unassembled WGS sequence"/>
</dbReference>
<dbReference type="EMBL" id="KQ965750">
    <property type="protein sequence ID" value="KXS16853.1"/>
    <property type="molecule type" value="Genomic_DNA"/>
</dbReference>
<dbReference type="OMA" id="RLESINW"/>
<feature type="compositionally biased region" description="Acidic residues" evidence="6">
    <location>
        <begin position="568"/>
        <end position="586"/>
    </location>
</feature>
<evidence type="ECO:0000313" key="10">
    <source>
        <dbReference type="Proteomes" id="UP000070544"/>
    </source>
</evidence>
<evidence type="ECO:0000256" key="5">
    <source>
        <dbReference type="ARBA" id="ARBA00023136"/>
    </source>
</evidence>
<gene>
    <name evidence="9" type="ORF">M427DRAFT_154249</name>
</gene>
<dbReference type="InterPro" id="IPR051572">
    <property type="entry name" value="VTC_Complex_Subunit"/>
</dbReference>